<name>A0ABD2PCR0_9CUCU</name>
<sequence>MKLQYFSECYYDEDCEDSESANSDTEDDVLESYYIDERKAVSGFFKDPSRTQKCYKPIHKDVIIDSRNKQFHRLGKRSPRRRHLE</sequence>
<evidence type="ECO:0000313" key="2">
    <source>
        <dbReference type="Proteomes" id="UP001516400"/>
    </source>
</evidence>
<keyword evidence="2" id="KW-1185">Reference proteome</keyword>
<dbReference type="Proteomes" id="UP001516400">
    <property type="component" value="Unassembled WGS sequence"/>
</dbReference>
<organism evidence="1 2">
    <name type="scientific">Cryptolaemus montrouzieri</name>
    <dbReference type="NCBI Taxonomy" id="559131"/>
    <lineage>
        <taxon>Eukaryota</taxon>
        <taxon>Metazoa</taxon>
        <taxon>Ecdysozoa</taxon>
        <taxon>Arthropoda</taxon>
        <taxon>Hexapoda</taxon>
        <taxon>Insecta</taxon>
        <taxon>Pterygota</taxon>
        <taxon>Neoptera</taxon>
        <taxon>Endopterygota</taxon>
        <taxon>Coleoptera</taxon>
        <taxon>Polyphaga</taxon>
        <taxon>Cucujiformia</taxon>
        <taxon>Coccinelloidea</taxon>
        <taxon>Coccinellidae</taxon>
        <taxon>Scymninae</taxon>
        <taxon>Scymnini</taxon>
        <taxon>Cryptolaemus</taxon>
    </lineage>
</organism>
<evidence type="ECO:0000313" key="1">
    <source>
        <dbReference type="EMBL" id="KAL3288587.1"/>
    </source>
</evidence>
<dbReference type="AlphaFoldDB" id="A0ABD2PCR0"/>
<gene>
    <name evidence="1" type="ORF">HHI36_003026</name>
</gene>
<proteinExistence type="predicted"/>
<comment type="caution">
    <text evidence="1">The sequence shown here is derived from an EMBL/GenBank/DDBJ whole genome shotgun (WGS) entry which is preliminary data.</text>
</comment>
<accession>A0ABD2PCR0</accession>
<dbReference type="EMBL" id="JABFTP020000185">
    <property type="protein sequence ID" value="KAL3288587.1"/>
    <property type="molecule type" value="Genomic_DNA"/>
</dbReference>
<protein>
    <submittedName>
        <fullName evidence="1">Uncharacterized protein</fullName>
    </submittedName>
</protein>
<reference evidence="1 2" key="1">
    <citation type="journal article" date="2021" name="BMC Biol.">
        <title>Horizontally acquired antibacterial genes associated with adaptive radiation of ladybird beetles.</title>
        <authorList>
            <person name="Li H.S."/>
            <person name="Tang X.F."/>
            <person name="Huang Y.H."/>
            <person name="Xu Z.Y."/>
            <person name="Chen M.L."/>
            <person name="Du X.Y."/>
            <person name="Qiu B.Y."/>
            <person name="Chen P.T."/>
            <person name="Zhang W."/>
            <person name="Slipinski A."/>
            <person name="Escalona H.E."/>
            <person name="Waterhouse R.M."/>
            <person name="Zwick A."/>
            <person name="Pang H."/>
        </authorList>
    </citation>
    <scope>NUCLEOTIDE SEQUENCE [LARGE SCALE GENOMIC DNA]</scope>
    <source>
        <strain evidence="1">SYSU2018</strain>
    </source>
</reference>